<keyword evidence="2" id="KW-1185">Reference proteome</keyword>
<organism evidence="1 2">
    <name type="scientific">Vallitalea maricola</name>
    <dbReference type="NCBI Taxonomy" id="3074433"/>
    <lineage>
        <taxon>Bacteria</taxon>
        <taxon>Bacillati</taxon>
        <taxon>Bacillota</taxon>
        <taxon>Clostridia</taxon>
        <taxon>Lachnospirales</taxon>
        <taxon>Vallitaleaceae</taxon>
        <taxon>Vallitalea</taxon>
    </lineage>
</organism>
<comment type="caution">
    <text evidence="1">The sequence shown here is derived from an EMBL/GenBank/DDBJ whole genome shotgun (WGS) entry which is preliminary data.</text>
</comment>
<dbReference type="EMBL" id="BTPU01000014">
    <property type="protein sequence ID" value="GMQ61780.1"/>
    <property type="molecule type" value="Genomic_DNA"/>
</dbReference>
<proteinExistence type="predicted"/>
<name>A0ACB5UGR1_9FIRM</name>
<reference evidence="1" key="1">
    <citation type="submission" date="2023-09" db="EMBL/GenBank/DDBJ databases">
        <title>Vallitalea sediminicola and Vallitalea maricola sp. nov., anaerobic bacteria isolated from marine sediment.</title>
        <authorList>
            <person name="Hirano S."/>
            <person name="Maeda A."/>
            <person name="Terahara T."/>
            <person name="Mori K."/>
            <person name="Hamada M."/>
            <person name="Matsumoto R."/>
            <person name="Kobayashi T."/>
        </authorList>
    </citation>
    <scope>NUCLEOTIDE SEQUENCE</scope>
    <source>
        <strain evidence="1">AN17-2</strain>
    </source>
</reference>
<sequence>MLQELVSLFEKAYKVKGDSLILDSYKLKTGVYIRINKEGKIEQQKIYDKKNENNHYDTYQWFCKRDYLSDLLDMNKPIDPKKKIHSNNYMTLFFKKDIVIGDKKINYSKLEERILEYYDILSDPQKKYKKDKKSLDLYNSITEPINEENLTWCKEYVLKNLPNIISSLGKMDFNNYVKIFFDLPIEDYEIESKRYLVPNLFNSNKYNKVIDNDIYGLTNNNMGLNAKKPYLEHKTMVNNLPCLIKSSDTLIHKKFFDWLGTRKQGCLYIKYDSDFIKGIKEKVTKGQESYYFLYLEQGKEAEIKNFDIIPVFRSNVNLEIYNYLRAEYKAEEGREEYPYIKQDTRIGLEDYIDEIWFDKRLKPNYFQDPKNIKKIGQDLKNIIITTRQALFNYFKLSDDNSIKNIIAKYGIKIVMLQLRDNSRSKAIKAYNLYVALVSQMGGKENMPGILNETMDTLYSKIRENHADCDDDKQYYFLAGQVVRYLLQKTKAKDKNQNHDVVNTYLECKNDKRLKNEIRYTFVKYNHELRMRDISFNNALAMIQSYNPENTKVDMDMFLAGYLASSILYKKENE</sequence>
<protein>
    <submittedName>
        <fullName evidence="1">Uncharacterized protein</fullName>
    </submittedName>
</protein>
<gene>
    <name evidence="1" type="ORF">AN2V17_10090</name>
</gene>
<accession>A0ACB5UGR1</accession>
<evidence type="ECO:0000313" key="1">
    <source>
        <dbReference type="EMBL" id="GMQ61780.1"/>
    </source>
</evidence>
<evidence type="ECO:0000313" key="2">
    <source>
        <dbReference type="Proteomes" id="UP001374599"/>
    </source>
</evidence>
<dbReference type="Proteomes" id="UP001374599">
    <property type="component" value="Unassembled WGS sequence"/>
</dbReference>